<evidence type="ECO:0000256" key="1">
    <source>
        <dbReference type="ARBA" id="ARBA00005507"/>
    </source>
</evidence>
<dbReference type="PANTHER" id="PTHR31673">
    <property type="entry name" value="PROTEIN COBRA"/>
    <property type="match status" value="1"/>
</dbReference>
<dbReference type="STRING" id="51351.M4F4E8"/>
<dbReference type="AlphaFoldDB" id="M4F4E8"/>
<protein>
    <submittedName>
        <fullName evidence="4">Uncharacterized protein</fullName>
    </submittedName>
</protein>
<reference evidence="4 5" key="1">
    <citation type="journal article" date="2011" name="Nat. Genet.">
        <title>The genome of the mesopolyploid crop species Brassica rapa.</title>
        <authorList>
            <consortium name="Brassica rapa Genome Sequencing Project Consortium"/>
            <person name="Wang X."/>
            <person name="Wang H."/>
            <person name="Wang J."/>
            <person name="Sun R."/>
            <person name="Wu J."/>
            <person name="Liu S."/>
            <person name="Bai Y."/>
            <person name="Mun J.H."/>
            <person name="Bancroft I."/>
            <person name="Cheng F."/>
            <person name="Huang S."/>
            <person name="Li X."/>
            <person name="Hua W."/>
            <person name="Wang J."/>
            <person name="Wang X."/>
            <person name="Freeling M."/>
            <person name="Pires J.C."/>
            <person name="Paterson A.H."/>
            <person name="Chalhoub B."/>
            <person name="Wang B."/>
            <person name="Hayward A."/>
            <person name="Sharpe A.G."/>
            <person name="Park B.S."/>
            <person name="Weisshaar B."/>
            <person name="Liu B."/>
            <person name="Li B."/>
            <person name="Liu B."/>
            <person name="Tong C."/>
            <person name="Song C."/>
            <person name="Duran C."/>
            <person name="Peng C."/>
            <person name="Geng C."/>
            <person name="Koh C."/>
            <person name="Lin C."/>
            <person name="Edwards D."/>
            <person name="Mu D."/>
            <person name="Shen D."/>
            <person name="Soumpourou E."/>
            <person name="Li F."/>
            <person name="Fraser F."/>
            <person name="Conant G."/>
            <person name="Lassalle G."/>
            <person name="King G.J."/>
            <person name="Bonnema G."/>
            <person name="Tang H."/>
            <person name="Wang H."/>
            <person name="Belcram H."/>
            <person name="Zhou H."/>
            <person name="Hirakawa H."/>
            <person name="Abe H."/>
            <person name="Guo H."/>
            <person name="Wang H."/>
            <person name="Jin H."/>
            <person name="Parkin I.A."/>
            <person name="Batley J."/>
            <person name="Kim J.S."/>
            <person name="Just J."/>
            <person name="Li J."/>
            <person name="Xu J."/>
            <person name="Deng J."/>
            <person name="Kim J.A."/>
            <person name="Li J."/>
            <person name="Yu J."/>
            <person name="Meng J."/>
            <person name="Wang J."/>
            <person name="Min J."/>
            <person name="Poulain J."/>
            <person name="Wang J."/>
            <person name="Hatakeyama K."/>
            <person name="Wu K."/>
            <person name="Wang L."/>
            <person name="Fang L."/>
            <person name="Trick M."/>
            <person name="Links M.G."/>
            <person name="Zhao M."/>
            <person name="Jin M."/>
            <person name="Ramchiary N."/>
            <person name="Drou N."/>
            <person name="Berkman P.J."/>
            <person name="Cai Q."/>
            <person name="Huang Q."/>
            <person name="Li R."/>
            <person name="Tabata S."/>
            <person name="Cheng S."/>
            <person name="Zhang S."/>
            <person name="Zhang S."/>
            <person name="Huang S."/>
            <person name="Sato S."/>
            <person name="Sun S."/>
            <person name="Kwon S.J."/>
            <person name="Choi S.R."/>
            <person name="Lee T.H."/>
            <person name="Fan W."/>
            <person name="Zhao X."/>
            <person name="Tan X."/>
            <person name="Xu X."/>
            <person name="Wang Y."/>
            <person name="Qiu Y."/>
            <person name="Yin Y."/>
            <person name="Li Y."/>
            <person name="Du Y."/>
            <person name="Liao Y."/>
            <person name="Lim Y."/>
            <person name="Narusaka Y."/>
            <person name="Wang Y."/>
            <person name="Wang Z."/>
            <person name="Li Z."/>
            <person name="Wang Z."/>
            <person name="Xiong Z."/>
            <person name="Zhang Z."/>
        </authorList>
    </citation>
    <scope>NUCLEOTIDE SEQUENCE [LARGE SCALE GENOMIC DNA]</scope>
    <source>
        <strain evidence="4 5">cv. Chiifu-401-42</strain>
    </source>
</reference>
<dbReference type="InParanoid" id="M4F4E8"/>
<proteinExistence type="inferred from homology"/>
<name>M4F4E8_BRACM</name>
<organism evidence="4 5">
    <name type="scientific">Brassica campestris</name>
    <name type="common">Field mustard</name>
    <dbReference type="NCBI Taxonomy" id="3711"/>
    <lineage>
        <taxon>Eukaryota</taxon>
        <taxon>Viridiplantae</taxon>
        <taxon>Streptophyta</taxon>
        <taxon>Embryophyta</taxon>
        <taxon>Tracheophyta</taxon>
        <taxon>Spermatophyta</taxon>
        <taxon>Magnoliopsida</taxon>
        <taxon>eudicotyledons</taxon>
        <taxon>Gunneridae</taxon>
        <taxon>Pentapetalae</taxon>
        <taxon>rosids</taxon>
        <taxon>malvids</taxon>
        <taxon>Brassicales</taxon>
        <taxon>Brassicaceae</taxon>
        <taxon>Brassiceae</taxon>
        <taxon>Brassica</taxon>
    </lineage>
</organism>
<evidence type="ECO:0000313" key="5">
    <source>
        <dbReference type="Proteomes" id="UP000011750"/>
    </source>
</evidence>
<reference evidence="4 5" key="2">
    <citation type="journal article" date="2018" name="Hortic Res">
        <title>Improved Brassica rapa reference genome by single-molecule sequencing and chromosome conformation capture technologies.</title>
        <authorList>
            <person name="Zhang L."/>
            <person name="Cai X."/>
            <person name="Wu J."/>
            <person name="Liu M."/>
            <person name="Grob S."/>
            <person name="Cheng F."/>
            <person name="Liang J."/>
            <person name="Cai C."/>
            <person name="Liu Z."/>
            <person name="Liu B."/>
            <person name="Wang F."/>
            <person name="Li S."/>
            <person name="Liu F."/>
            <person name="Li X."/>
            <person name="Cheng L."/>
            <person name="Yang W."/>
            <person name="Li M.H."/>
            <person name="Grossniklaus U."/>
            <person name="Zheng H."/>
            <person name="Wang X."/>
        </authorList>
    </citation>
    <scope>NUCLEOTIDE SEQUENCE [LARGE SCALE GENOMIC DNA]</scope>
    <source>
        <strain evidence="4 5">cv. Chiifu-401-42</strain>
    </source>
</reference>
<dbReference type="InterPro" id="IPR006918">
    <property type="entry name" value="COBRA_pln"/>
</dbReference>
<dbReference type="Pfam" id="PF04833">
    <property type="entry name" value="COBRA"/>
    <property type="match status" value="1"/>
</dbReference>
<evidence type="ECO:0000256" key="3">
    <source>
        <dbReference type="ARBA" id="ARBA00023180"/>
    </source>
</evidence>
<dbReference type="EnsemblPlants" id="Bra035948.1">
    <property type="protein sequence ID" value="Bra035948.1-P"/>
    <property type="gene ID" value="Bra035948"/>
</dbReference>
<dbReference type="PANTHER" id="PTHR31673:SF39">
    <property type="entry name" value="COBRA-LIKE PROTEIN 5"/>
    <property type="match status" value="1"/>
</dbReference>
<accession>M4F4E8</accession>
<evidence type="ECO:0000313" key="4">
    <source>
        <dbReference type="EnsemblPlants" id="Bra035948.1-P"/>
    </source>
</evidence>
<dbReference type="Gramene" id="Bra035948.1">
    <property type="protein sequence ID" value="Bra035948.1-P"/>
    <property type="gene ID" value="Bra035948"/>
</dbReference>
<reference evidence="4" key="3">
    <citation type="submission" date="2023-03" db="UniProtKB">
        <authorList>
            <consortium name="EnsemblPlants"/>
        </authorList>
    </citation>
    <scope>IDENTIFICATION</scope>
    <source>
        <strain evidence="4">cv. Chiifu-401-42</strain>
    </source>
</reference>
<dbReference type="GO" id="GO:0010215">
    <property type="term" value="P:cellulose microfibril organization"/>
    <property type="evidence" value="ECO:0007669"/>
    <property type="project" value="InterPro"/>
</dbReference>
<sequence length="97" mass="10300">MAGAQTTEQGDCSMYKGNIPKSCVLKPTVIDLLPGTPYNQQISNRCKGGVLKPGLASSFQITVGAAGTSNSTVRMAEHLNSSIFVDRRPRTLCGRSL</sequence>
<keyword evidence="3" id="KW-0325">Glycoprotein</keyword>
<dbReference type="HOGENOM" id="CLU_183266_0_0_1"/>
<comment type="similarity">
    <text evidence="1">Belongs to the COBRA family.</text>
</comment>
<evidence type="ECO:0000256" key="2">
    <source>
        <dbReference type="ARBA" id="ARBA00022729"/>
    </source>
</evidence>
<keyword evidence="5" id="KW-1185">Reference proteome</keyword>
<keyword evidence="2" id="KW-0732">Signal</keyword>
<dbReference type="Proteomes" id="UP000011750">
    <property type="component" value="Chromosome A09"/>
</dbReference>
<dbReference type="GO" id="GO:0016020">
    <property type="term" value="C:membrane"/>
    <property type="evidence" value="ECO:0007669"/>
    <property type="project" value="InterPro"/>
</dbReference>